<dbReference type="InterPro" id="IPR050490">
    <property type="entry name" value="Bact_solute-bd_prot1"/>
</dbReference>
<proteinExistence type="predicted"/>
<dbReference type="PANTHER" id="PTHR43649:SF32">
    <property type="entry name" value="SUGAR BINDING SECRETED PROTEIN"/>
    <property type="match status" value="1"/>
</dbReference>
<dbReference type="Pfam" id="PF13416">
    <property type="entry name" value="SBP_bac_8"/>
    <property type="match status" value="1"/>
</dbReference>
<gene>
    <name evidence="1" type="primary">cebE</name>
    <name evidence="1" type="ORF">PACILC2_35560</name>
</gene>
<reference evidence="1 2" key="1">
    <citation type="submission" date="2021-04" db="EMBL/GenBank/DDBJ databases">
        <title>Draft genome sequence of Paenibacillus cisolokensis, LC2-13A.</title>
        <authorList>
            <person name="Uke A."/>
            <person name="Chhe C."/>
            <person name="Baramee S."/>
            <person name="Kosugi A."/>
        </authorList>
    </citation>
    <scope>NUCLEOTIDE SEQUENCE [LARGE SCALE GENOMIC DNA]</scope>
    <source>
        <strain evidence="1 2">LC2-13A</strain>
    </source>
</reference>
<dbReference type="Gene3D" id="3.40.190.10">
    <property type="entry name" value="Periplasmic binding protein-like II"/>
    <property type="match status" value="1"/>
</dbReference>
<accession>A0ABQ4N9R2</accession>
<evidence type="ECO:0000313" key="2">
    <source>
        <dbReference type="Proteomes" id="UP000680304"/>
    </source>
</evidence>
<dbReference type="Proteomes" id="UP000680304">
    <property type="component" value="Unassembled WGS sequence"/>
</dbReference>
<dbReference type="PANTHER" id="PTHR43649">
    <property type="entry name" value="ARABINOSE-BINDING PROTEIN-RELATED"/>
    <property type="match status" value="1"/>
</dbReference>
<dbReference type="EMBL" id="BOVJ01000115">
    <property type="protein sequence ID" value="GIQ64988.1"/>
    <property type="molecule type" value="Genomic_DNA"/>
</dbReference>
<dbReference type="InterPro" id="IPR006059">
    <property type="entry name" value="SBP"/>
</dbReference>
<protein>
    <submittedName>
        <fullName evidence="1">Sugar ABC transporter substrate-binding protein</fullName>
    </submittedName>
</protein>
<name>A0ABQ4N9R2_9BACL</name>
<evidence type="ECO:0000313" key="1">
    <source>
        <dbReference type="EMBL" id="GIQ64988.1"/>
    </source>
</evidence>
<comment type="caution">
    <text evidence="1">The sequence shown here is derived from an EMBL/GenBank/DDBJ whole genome shotgun (WGS) entry which is preliminary data.</text>
</comment>
<dbReference type="RefSeq" id="WP_244863564.1">
    <property type="nucleotide sequence ID" value="NZ_BOVJ01000115.1"/>
</dbReference>
<sequence length="438" mass="48808">MIARKAAARLPSPMALTMWMTLMTLTALLNSCMPQASLPELKSRPEQKTLSIWLWQGNGMEKLIEDYSQLRPDIDVETVYVRYEDVVPKLLSSFASRSGAPDLVLLDADQIGEAEAFRGYFHNLYDFGADRNRYLDWKREQAELDEGRFLFGLPADIGPVAIAYRHDLFAEAGLPSGREEAAEALSDWETLEQWGLKLRRELDVALVDNVTSVYTASLHEYSTQPASRSGSGETEKDGRLALIRKAWDRAVRFHSLGLSAGLPSRTPDWARGAVEGRYAAVIGPSWLHGAMKTNAPATFGKWDMIRTPEGPSIMDGTFLAVPATSRYPEEAYALADWLTSPDRQLDGFLQSGNFPSTPRLYGSPELSGLQDPFFNNAPTGQIYTSAVLHYRGPAIRTEQRVRTIEGEAAVREALRRLESENADPERLWAEAEKQIAGH</sequence>
<dbReference type="SUPFAM" id="SSF53850">
    <property type="entry name" value="Periplasmic binding protein-like II"/>
    <property type="match status" value="1"/>
</dbReference>
<organism evidence="1 2">
    <name type="scientific">Paenibacillus cisolokensis</name>
    <dbReference type="NCBI Taxonomy" id="1658519"/>
    <lineage>
        <taxon>Bacteria</taxon>
        <taxon>Bacillati</taxon>
        <taxon>Bacillota</taxon>
        <taxon>Bacilli</taxon>
        <taxon>Bacillales</taxon>
        <taxon>Paenibacillaceae</taxon>
        <taxon>Paenibacillus</taxon>
    </lineage>
</organism>
<keyword evidence="2" id="KW-1185">Reference proteome</keyword>